<dbReference type="Proteomes" id="UP000309133">
    <property type="component" value="Unassembled WGS sequence"/>
</dbReference>
<name>A0A4V3WSX9_9MICO</name>
<dbReference type="AlphaFoldDB" id="A0A4V3WSX9"/>
<keyword evidence="2" id="KW-0812">Transmembrane</keyword>
<dbReference type="InterPro" id="IPR038765">
    <property type="entry name" value="Papain-like_cys_pep_sf"/>
</dbReference>
<dbReference type="EMBL" id="SSSM01000005">
    <property type="protein sequence ID" value="THG29857.1"/>
    <property type="molecule type" value="Genomic_DNA"/>
</dbReference>
<comment type="caution">
    <text evidence="4">The sequence shown here is derived from an EMBL/GenBank/DDBJ whole genome shotgun (WGS) entry which is preliminary data.</text>
</comment>
<protein>
    <submittedName>
        <fullName evidence="4">CHAP domain-containing protein</fullName>
    </submittedName>
</protein>
<sequence>MEDRRSCAIRDHPEYPLTQPDSSMRPPVPLRGAAGQQQSFPQQPFQQQTPQRLPQPPAPYQAEQRPSATGPQPLTRRELRNGRISAADIRTGPVRIIDGPLTRSAPPAVARPASVPAYGRVAAPAPVVPRYSAQPRTSKASVRRLICALAAVVTVPGLFATAALPAYSSTFSADPTFTTSVNGEQSLAVPLDVAGELVSRSGFEATTDEEMAERRLDNARAARAAAYNASGATAAGDDYPWPYEAADVEGGGLSPLGYYYRECVDFVAWRLNRDAGSTGAPWKYAWSYLTPNGGNASQWASNWRAHGWETGSDPVAGSVAWFNGNHVAYVKSVNGDGTVTIEEYNHGSSHRYGIRTIGVDDVALYLYAPPL</sequence>
<dbReference type="InterPro" id="IPR007921">
    <property type="entry name" value="CHAP_dom"/>
</dbReference>
<accession>A0A4V3WSX9</accession>
<reference evidence="4 5" key="1">
    <citation type="submission" date="2019-04" db="EMBL/GenBank/DDBJ databases">
        <authorList>
            <person name="Jiang L."/>
        </authorList>
    </citation>
    <scope>NUCLEOTIDE SEQUENCE [LARGE SCALE GENOMIC DNA]</scope>
    <source>
        <strain evidence="4 5">YIM 131853</strain>
    </source>
</reference>
<feature type="transmembrane region" description="Helical" evidence="2">
    <location>
        <begin position="145"/>
        <end position="167"/>
    </location>
</feature>
<evidence type="ECO:0000259" key="3">
    <source>
        <dbReference type="PROSITE" id="PS50911"/>
    </source>
</evidence>
<organism evidence="4 5">
    <name type="scientific">Naasia lichenicola</name>
    <dbReference type="NCBI Taxonomy" id="2565933"/>
    <lineage>
        <taxon>Bacteria</taxon>
        <taxon>Bacillati</taxon>
        <taxon>Actinomycetota</taxon>
        <taxon>Actinomycetes</taxon>
        <taxon>Micrococcales</taxon>
        <taxon>Microbacteriaceae</taxon>
        <taxon>Naasia</taxon>
    </lineage>
</organism>
<dbReference type="Gene3D" id="3.90.1720.10">
    <property type="entry name" value="endopeptidase domain like (from Nostoc punctiforme)"/>
    <property type="match status" value="1"/>
</dbReference>
<proteinExistence type="predicted"/>
<dbReference type="Pfam" id="PF05257">
    <property type="entry name" value="CHAP"/>
    <property type="match status" value="1"/>
</dbReference>
<keyword evidence="2" id="KW-1133">Transmembrane helix</keyword>
<dbReference type="SUPFAM" id="SSF54001">
    <property type="entry name" value="Cysteine proteinases"/>
    <property type="match status" value="1"/>
</dbReference>
<evidence type="ECO:0000313" key="5">
    <source>
        <dbReference type="Proteomes" id="UP000309133"/>
    </source>
</evidence>
<feature type="compositionally biased region" description="Basic and acidic residues" evidence="1">
    <location>
        <begin position="1"/>
        <end position="14"/>
    </location>
</feature>
<feature type="region of interest" description="Disordered" evidence="1">
    <location>
        <begin position="1"/>
        <end position="86"/>
    </location>
</feature>
<feature type="compositionally biased region" description="Low complexity" evidence="1">
    <location>
        <begin position="36"/>
        <end position="52"/>
    </location>
</feature>
<evidence type="ECO:0000256" key="2">
    <source>
        <dbReference type="SAM" id="Phobius"/>
    </source>
</evidence>
<keyword evidence="2" id="KW-0472">Membrane</keyword>
<evidence type="ECO:0000256" key="1">
    <source>
        <dbReference type="SAM" id="MobiDB-lite"/>
    </source>
</evidence>
<gene>
    <name evidence="4" type="ORF">E6C64_14490</name>
</gene>
<feature type="domain" description="Peptidase C51" evidence="3">
    <location>
        <begin position="238"/>
        <end position="367"/>
    </location>
</feature>
<dbReference type="PROSITE" id="PS50911">
    <property type="entry name" value="CHAP"/>
    <property type="match status" value="1"/>
</dbReference>
<evidence type="ECO:0000313" key="4">
    <source>
        <dbReference type="EMBL" id="THG29857.1"/>
    </source>
</evidence>
<keyword evidence="5" id="KW-1185">Reference proteome</keyword>